<dbReference type="Proteomes" id="UP001340816">
    <property type="component" value="Chromosome"/>
</dbReference>
<dbReference type="InterPro" id="IPR011990">
    <property type="entry name" value="TPR-like_helical_dom_sf"/>
</dbReference>
<evidence type="ECO:0000313" key="1">
    <source>
        <dbReference type="EMBL" id="WSD22049.1"/>
    </source>
</evidence>
<organism evidence="1 2">
    <name type="scientific">Streptomyces phaeochromogenes</name>
    <dbReference type="NCBI Taxonomy" id="1923"/>
    <lineage>
        <taxon>Bacteria</taxon>
        <taxon>Bacillati</taxon>
        <taxon>Actinomycetota</taxon>
        <taxon>Actinomycetes</taxon>
        <taxon>Kitasatosporales</taxon>
        <taxon>Streptomycetaceae</taxon>
        <taxon>Streptomyces</taxon>
        <taxon>Streptomyces phaeochromogenes group</taxon>
    </lineage>
</organism>
<keyword evidence="2" id="KW-1185">Reference proteome</keyword>
<dbReference type="EMBL" id="CP109135">
    <property type="protein sequence ID" value="WSD22049.1"/>
    <property type="molecule type" value="Genomic_DNA"/>
</dbReference>
<name>A0ABZ1HTT2_STRPH</name>
<gene>
    <name evidence="1" type="ORF">OHB35_14115</name>
</gene>
<evidence type="ECO:0000313" key="2">
    <source>
        <dbReference type="Proteomes" id="UP001340816"/>
    </source>
</evidence>
<accession>A0ABZ1HTT2</accession>
<reference evidence="1 2" key="1">
    <citation type="submission" date="2022-10" db="EMBL/GenBank/DDBJ databases">
        <title>The complete genomes of actinobacterial strains from the NBC collection.</title>
        <authorList>
            <person name="Joergensen T.S."/>
            <person name="Alvarez Arevalo M."/>
            <person name="Sterndorff E.B."/>
            <person name="Faurdal D."/>
            <person name="Vuksanovic O."/>
            <person name="Mourched A.-S."/>
            <person name="Charusanti P."/>
            <person name="Shaw S."/>
            <person name="Blin K."/>
            <person name="Weber T."/>
        </authorList>
    </citation>
    <scope>NUCLEOTIDE SEQUENCE [LARGE SCALE GENOMIC DNA]</scope>
    <source>
        <strain evidence="1 2">NBC 01752</strain>
    </source>
</reference>
<sequence>MRNEFDGLASRYDQDPSASLVAKGGEQLNVITFMARSAPRGRVERELLSLQADAYTLMGQLVWDASQRRDHVTARSYYDQSVTLARHLRDQRLEGHALLRTSYVALYGAQDPRAGLDLALQAADTARSTSPAVTGLALLHAGEAHAMLGEAKYCEQALEDAQRQLERSDSMDASADLVSSTQFGRLAGSCYLSLGQYRRSQHLLETTAAELHDRRKSRAIVLGNLTLAYIRQREVDAAVSTLIDAIAELEQTRGGGGLNVVFSAARELRPWRQEPTVADVHDRLFALMATT</sequence>
<dbReference type="RefSeq" id="WP_326763216.1">
    <property type="nucleotide sequence ID" value="NZ_CP109135.1"/>
</dbReference>
<protein>
    <submittedName>
        <fullName evidence="1">Transcriptional regulator</fullName>
    </submittedName>
</protein>
<dbReference type="Gene3D" id="1.25.40.10">
    <property type="entry name" value="Tetratricopeptide repeat domain"/>
    <property type="match status" value="1"/>
</dbReference>
<proteinExistence type="predicted"/>